<evidence type="ECO:0000313" key="1">
    <source>
        <dbReference type="EMBL" id="JAH63870.1"/>
    </source>
</evidence>
<accession>A0A0E9UF78</accession>
<organism evidence="1">
    <name type="scientific">Anguilla anguilla</name>
    <name type="common">European freshwater eel</name>
    <name type="synonym">Muraena anguilla</name>
    <dbReference type="NCBI Taxonomy" id="7936"/>
    <lineage>
        <taxon>Eukaryota</taxon>
        <taxon>Metazoa</taxon>
        <taxon>Chordata</taxon>
        <taxon>Craniata</taxon>
        <taxon>Vertebrata</taxon>
        <taxon>Euteleostomi</taxon>
        <taxon>Actinopterygii</taxon>
        <taxon>Neopterygii</taxon>
        <taxon>Teleostei</taxon>
        <taxon>Anguilliformes</taxon>
        <taxon>Anguillidae</taxon>
        <taxon>Anguilla</taxon>
    </lineage>
</organism>
<reference evidence="1" key="2">
    <citation type="journal article" date="2015" name="Fish Shellfish Immunol.">
        <title>Early steps in the European eel (Anguilla anguilla)-Vibrio vulnificus interaction in the gills: Role of the RtxA13 toxin.</title>
        <authorList>
            <person name="Callol A."/>
            <person name="Pajuelo D."/>
            <person name="Ebbesson L."/>
            <person name="Teles M."/>
            <person name="MacKenzie S."/>
            <person name="Amaro C."/>
        </authorList>
    </citation>
    <scope>NUCLEOTIDE SEQUENCE</scope>
</reference>
<dbReference type="EMBL" id="GBXM01044707">
    <property type="protein sequence ID" value="JAH63870.1"/>
    <property type="molecule type" value="Transcribed_RNA"/>
</dbReference>
<protein>
    <submittedName>
        <fullName evidence="1">Uncharacterized protein</fullName>
    </submittedName>
</protein>
<proteinExistence type="predicted"/>
<name>A0A0E9UF78_ANGAN</name>
<dbReference type="AlphaFoldDB" id="A0A0E9UF78"/>
<reference evidence="1" key="1">
    <citation type="submission" date="2014-11" db="EMBL/GenBank/DDBJ databases">
        <authorList>
            <person name="Amaro Gonzalez C."/>
        </authorList>
    </citation>
    <scope>NUCLEOTIDE SEQUENCE</scope>
</reference>
<sequence length="39" mass="4417">MRKWGSCVGMEVEAPVLGFLSQSWSCWKTGSCTFHFYGL</sequence>